<reference evidence="1 2" key="1">
    <citation type="submission" date="2013-08" db="EMBL/GenBank/DDBJ databases">
        <title>Flavobacterium limnosediminis JC2902 genome sequencing.</title>
        <authorList>
            <person name="Lee K."/>
            <person name="Yi H."/>
            <person name="Park S."/>
            <person name="Chun J."/>
        </authorList>
    </citation>
    <scope>NUCLEOTIDE SEQUENCE [LARGE SCALE GENOMIC DNA]</scope>
    <source>
        <strain evidence="1 2">JC2902</strain>
    </source>
</reference>
<sequence length="37" mass="4636">MIGSIKSFFIYRFMVFPKKYLPRIFRFLNRFNRKICG</sequence>
<dbReference type="Proteomes" id="UP000018004">
    <property type="component" value="Unassembled WGS sequence"/>
</dbReference>
<keyword evidence="2" id="KW-1185">Reference proteome</keyword>
<evidence type="ECO:0000313" key="1">
    <source>
        <dbReference type="EMBL" id="ESU26609.1"/>
    </source>
</evidence>
<name>V6SJH1_9FLAO</name>
<protein>
    <submittedName>
        <fullName evidence="1">Uncharacterized protein</fullName>
    </submittedName>
</protein>
<proteinExistence type="predicted"/>
<gene>
    <name evidence="1" type="ORF">FLJC2902T_25830</name>
</gene>
<dbReference type="AlphaFoldDB" id="V6SJH1"/>
<organism evidence="1 2">
    <name type="scientific">Flavobacterium limnosediminis JC2902</name>
    <dbReference type="NCBI Taxonomy" id="1341181"/>
    <lineage>
        <taxon>Bacteria</taxon>
        <taxon>Pseudomonadati</taxon>
        <taxon>Bacteroidota</taxon>
        <taxon>Flavobacteriia</taxon>
        <taxon>Flavobacteriales</taxon>
        <taxon>Flavobacteriaceae</taxon>
        <taxon>Flavobacterium</taxon>
    </lineage>
</organism>
<accession>V6SJH1</accession>
<dbReference type="EMBL" id="AVGG01000018">
    <property type="protein sequence ID" value="ESU26609.1"/>
    <property type="molecule type" value="Genomic_DNA"/>
</dbReference>
<comment type="caution">
    <text evidence="1">The sequence shown here is derived from an EMBL/GenBank/DDBJ whole genome shotgun (WGS) entry which is preliminary data.</text>
</comment>
<evidence type="ECO:0000313" key="2">
    <source>
        <dbReference type="Proteomes" id="UP000018004"/>
    </source>
</evidence>